<name>A0A3M7PYZ7_BRAPC</name>
<accession>A0A3M7PYZ7</accession>
<sequence length="83" mass="8894">MCPSDEPPPVASRLFCQGHQAMALTAAVCSLNTCKGCDVSIDAKLSLPPDAKCLPLLLHFNPHTSCSCIFKVPTWCCATLTSW</sequence>
<evidence type="ECO:0000313" key="2">
    <source>
        <dbReference type="Proteomes" id="UP000276133"/>
    </source>
</evidence>
<dbReference type="EMBL" id="REGN01008290">
    <property type="protein sequence ID" value="RNA03951.1"/>
    <property type="molecule type" value="Genomic_DNA"/>
</dbReference>
<evidence type="ECO:0000313" key="1">
    <source>
        <dbReference type="EMBL" id="RNA03951.1"/>
    </source>
</evidence>
<dbReference type="Proteomes" id="UP000276133">
    <property type="component" value="Unassembled WGS sequence"/>
</dbReference>
<dbReference type="AlphaFoldDB" id="A0A3M7PYZ7"/>
<reference evidence="1 2" key="1">
    <citation type="journal article" date="2018" name="Sci. Rep.">
        <title>Genomic signatures of local adaptation to the degree of environmental predictability in rotifers.</title>
        <authorList>
            <person name="Franch-Gras L."/>
            <person name="Hahn C."/>
            <person name="Garcia-Roger E.M."/>
            <person name="Carmona M.J."/>
            <person name="Serra M."/>
            <person name="Gomez A."/>
        </authorList>
    </citation>
    <scope>NUCLEOTIDE SEQUENCE [LARGE SCALE GENOMIC DNA]</scope>
    <source>
        <strain evidence="1">HYR1</strain>
    </source>
</reference>
<proteinExistence type="predicted"/>
<organism evidence="1 2">
    <name type="scientific">Brachionus plicatilis</name>
    <name type="common">Marine rotifer</name>
    <name type="synonym">Brachionus muelleri</name>
    <dbReference type="NCBI Taxonomy" id="10195"/>
    <lineage>
        <taxon>Eukaryota</taxon>
        <taxon>Metazoa</taxon>
        <taxon>Spiralia</taxon>
        <taxon>Gnathifera</taxon>
        <taxon>Rotifera</taxon>
        <taxon>Eurotatoria</taxon>
        <taxon>Monogononta</taxon>
        <taxon>Pseudotrocha</taxon>
        <taxon>Ploima</taxon>
        <taxon>Brachionidae</taxon>
        <taxon>Brachionus</taxon>
    </lineage>
</organism>
<comment type="caution">
    <text evidence="1">The sequence shown here is derived from an EMBL/GenBank/DDBJ whole genome shotgun (WGS) entry which is preliminary data.</text>
</comment>
<keyword evidence="2" id="KW-1185">Reference proteome</keyword>
<protein>
    <submittedName>
        <fullName evidence="1">Uncharacterized protein</fullName>
    </submittedName>
</protein>
<gene>
    <name evidence="1" type="ORF">BpHYR1_019728</name>
</gene>